<comment type="similarity">
    <text evidence="2 12">Belongs to the glycosyltransferase 28 family.</text>
</comment>
<evidence type="ECO:0000256" key="12">
    <source>
        <dbReference type="RuleBase" id="RU362128"/>
    </source>
</evidence>
<gene>
    <name evidence="12" type="primary">ALG13</name>
    <name evidence="14" type="ORF">HYPBUDRAFT_217016</name>
</gene>
<dbReference type="Gene3D" id="3.40.50.2000">
    <property type="entry name" value="Glycogen Phosphorylase B"/>
    <property type="match status" value="1"/>
</dbReference>
<evidence type="ECO:0000256" key="8">
    <source>
        <dbReference type="ARBA" id="ARBA00022824"/>
    </source>
</evidence>
<evidence type="ECO:0000256" key="10">
    <source>
        <dbReference type="ARBA" id="ARBA00032061"/>
    </source>
</evidence>
<dbReference type="GO" id="GO:0006488">
    <property type="term" value="P:dolichol-linked oligosaccharide biosynthetic process"/>
    <property type="evidence" value="ECO:0007669"/>
    <property type="project" value="EnsemblFungi"/>
</dbReference>
<proteinExistence type="inferred from homology"/>
<dbReference type="GeneID" id="30997633"/>
<evidence type="ECO:0000256" key="4">
    <source>
        <dbReference type="ARBA" id="ARBA00012614"/>
    </source>
</evidence>
<keyword evidence="15" id="KW-1185">Reference proteome</keyword>
<sequence>MKTILVTTGATVTFKSLLDYVVSEKFIGYLLEKQPVKLIVQYGNETDSNSNNVSKEYFNQGLKAIIESLDLSVSNEFNDKSTTAFKSSKYQLELEVFGFSHNISSYIEESDLVISHAGTGSIIDVLQLKKPLVVVVNDSLMHNHQLQVAQKLSDQNCLLMCEASQLNTDVLTQLCEKVFNHHQFTDLKKPDGKVVEGIIASCF</sequence>
<dbReference type="EC" id="2.4.1.141" evidence="4 12"/>
<comment type="catalytic activity">
    <reaction evidence="11">
        <text>an N-acetyl-alpha-D-glucosaminyl-diphospho-di-trans,poly-cis-dolichol + UDP-N-acetyl-alpha-D-glucosamine = an N,N'-diacetylchitobiosyl-diphospho-di-trans,poly-cis-dolichol + UDP + H(+)</text>
        <dbReference type="Rhea" id="RHEA:23380"/>
        <dbReference type="Rhea" id="RHEA-COMP:19507"/>
        <dbReference type="Rhea" id="RHEA-COMP:19510"/>
        <dbReference type="ChEBI" id="CHEBI:15378"/>
        <dbReference type="ChEBI" id="CHEBI:57269"/>
        <dbReference type="ChEBI" id="CHEBI:57705"/>
        <dbReference type="ChEBI" id="CHEBI:58223"/>
        <dbReference type="ChEBI" id="CHEBI:58427"/>
        <dbReference type="EC" id="2.4.1.141"/>
    </reaction>
</comment>
<evidence type="ECO:0000256" key="1">
    <source>
        <dbReference type="ARBA" id="ARBA00004240"/>
    </source>
</evidence>
<name>A0A1E4RHB3_9ASCO</name>
<evidence type="ECO:0000256" key="11">
    <source>
        <dbReference type="ARBA" id="ARBA00048184"/>
    </source>
</evidence>
<dbReference type="STRING" id="984485.A0A1E4RHB3"/>
<dbReference type="RefSeq" id="XP_020075715.1">
    <property type="nucleotide sequence ID" value="XM_020223084.1"/>
</dbReference>
<keyword evidence="8 12" id="KW-0256">Endoplasmic reticulum</keyword>
<dbReference type="PANTHER" id="PTHR12867">
    <property type="entry name" value="GLYCOSYL TRANSFERASE-RELATED"/>
    <property type="match status" value="1"/>
</dbReference>
<keyword evidence="6 12" id="KW-0328">Glycosyltransferase</keyword>
<dbReference type="SUPFAM" id="SSF53756">
    <property type="entry name" value="UDP-Glycosyltransferase/glycogen phosphorylase"/>
    <property type="match status" value="1"/>
</dbReference>
<dbReference type="InterPro" id="IPR007235">
    <property type="entry name" value="Glyco_trans_28_C"/>
</dbReference>
<feature type="domain" description="Glycosyl transferase family 28 C-terminal" evidence="13">
    <location>
        <begin position="82"/>
        <end position="184"/>
    </location>
</feature>
<dbReference type="PANTHER" id="PTHR12867:SF6">
    <property type="entry name" value="N-ACETYLGLUCOSAMINYLDIPHOSPHODOLICHOL N-ACETYLGLUCOSAMINYLTRANSFERASE"/>
    <property type="match status" value="1"/>
</dbReference>
<dbReference type="GO" id="GO:0004577">
    <property type="term" value="F:N-acetylglucosaminyldiphosphodolichol N-acetylglucosaminyltransferase activity"/>
    <property type="evidence" value="ECO:0007669"/>
    <property type="project" value="UniProtKB-EC"/>
</dbReference>
<keyword evidence="7 12" id="KW-0808">Transferase</keyword>
<reference evidence="15" key="1">
    <citation type="submission" date="2016-05" db="EMBL/GenBank/DDBJ databases">
        <title>Comparative genomics of biotechnologically important yeasts.</title>
        <authorList>
            <consortium name="DOE Joint Genome Institute"/>
            <person name="Riley R."/>
            <person name="Haridas S."/>
            <person name="Wolfe K.H."/>
            <person name="Lopes M.R."/>
            <person name="Hittinger C.T."/>
            <person name="Goker M."/>
            <person name="Salamov A."/>
            <person name="Wisecaver J."/>
            <person name="Long T.M."/>
            <person name="Aerts A.L."/>
            <person name="Barry K."/>
            <person name="Choi C."/>
            <person name="Clum A."/>
            <person name="Coughlan A.Y."/>
            <person name="Deshpande S."/>
            <person name="Douglass A.P."/>
            <person name="Hanson S.J."/>
            <person name="Klenk H.-P."/>
            <person name="Labutti K."/>
            <person name="Lapidus A."/>
            <person name="Lindquist E."/>
            <person name="Lipzen A."/>
            <person name="Meier-Kolthoff J.P."/>
            <person name="Ohm R.A."/>
            <person name="Otillar R.P."/>
            <person name="Pangilinan J."/>
            <person name="Peng Y."/>
            <person name="Rokas A."/>
            <person name="Rosa C.A."/>
            <person name="Scheuner C."/>
            <person name="Sibirny A.A."/>
            <person name="Slot J.C."/>
            <person name="Stielow J.B."/>
            <person name="Sun H."/>
            <person name="Kurtzman C.P."/>
            <person name="Blackwell M."/>
            <person name="Grigoriev I.V."/>
            <person name="Jeffries T.W."/>
        </authorList>
    </citation>
    <scope>NUCLEOTIDE SEQUENCE [LARGE SCALE GENOMIC DNA]</scope>
    <source>
        <strain evidence="15">NRRL Y-1933</strain>
    </source>
</reference>
<dbReference type="GO" id="GO:0005829">
    <property type="term" value="C:cytosol"/>
    <property type="evidence" value="ECO:0007669"/>
    <property type="project" value="EnsemblFungi"/>
</dbReference>
<accession>A0A1E4RHB3</accession>
<dbReference type="GO" id="GO:0042802">
    <property type="term" value="F:identical protein binding"/>
    <property type="evidence" value="ECO:0007669"/>
    <property type="project" value="EnsemblFungi"/>
</dbReference>
<dbReference type="Proteomes" id="UP000095085">
    <property type="component" value="Unassembled WGS sequence"/>
</dbReference>
<evidence type="ECO:0000313" key="15">
    <source>
        <dbReference type="Proteomes" id="UP000095085"/>
    </source>
</evidence>
<evidence type="ECO:0000256" key="7">
    <source>
        <dbReference type="ARBA" id="ARBA00022679"/>
    </source>
</evidence>
<evidence type="ECO:0000313" key="14">
    <source>
        <dbReference type="EMBL" id="ODV66648.1"/>
    </source>
</evidence>
<dbReference type="GO" id="GO:0098548">
    <property type="term" value="C:cytoplasmic side of Golgi membrane"/>
    <property type="evidence" value="ECO:0007669"/>
    <property type="project" value="EnsemblFungi"/>
</dbReference>
<comment type="function">
    <text evidence="9 12">Involved in protein N-glycosylation. Essential for the second step of the dolichol-linked oligosaccharide pathway.</text>
</comment>
<dbReference type="InterPro" id="IPR039042">
    <property type="entry name" value="Alg13-like"/>
</dbReference>
<evidence type="ECO:0000259" key="13">
    <source>
        <dbReference type="Pfam" id="PF04101"/>
    </source>
</evidence>
<dbReference type="Pfam" id="PF04101">
    <property type="entry name" value="Glyco_tran_28_C"/>
    <property type="match status" value="1"/>
</dbReference>
<evidence type="ECO:0000256" key="2">
    <source>
        <dbReference type="ARBA" id="ARBA00006962"/>
    </source>
</evidence>
<evidence type="ECO:0000256" key="6">
    <source>
        <dbReference type="ARBA" id="ARBA00022676"/>
    </source>
</evidence>
<comment type="subunit">
    <text evidence="3 12">Heterodimer with ALG14 to form a functional enzyme.</text>
</comment>
<evidence type="ECO:0000256" key="3">
    <source>
        <dbReference type="ARBA" id="ARBA00011198"/>
    </source>
</evidence>
<organism evidence="14 15">
    <name type="scientific">Hyphopichia burtonii NRRL Y-1933</name>
    <dbReference type="NCBI Taxonomy" id="984485"/>
    <lineage>
        <taxon>Eukaryota</taxon>
        <taxon>Fungi</taxon>
        <taxon>Dikarya</taxon>
        <taxon>Ascomycota</taxon>
        <taxon>Saccharomycotina</taxon>
        <taxon>Pichiomycetes</taxon>
        <taxon>Debaryomycetaceae</taxon>
        <taxon>Hyphopichia</taxon>
    </lineage>
</organism>
<comment type="subcellular location">
    <subcellularLocation>
        <location evidence="1 12">Endoplasmic reticulum</location>
    </subcellularLocation>
</comment>
<evidence type="ECO:0000256" key="9">
    <source>
        <dbReference type="ARBA" id="ARBA00024804"/>
    </source>
</evidence>
<dbReference type="GO" id="GO:0043541">
    <property type="term" value="C:UDP-N-acetylglucosamine transferase complex"/>
    <property type="evidence" value="ECO:0007669"/>
    <property type="project" value="EnsemblFungi"/>
</dbReference>
<evidence type="ECO:0000256" key="5">
    <source>
        <dbReference type="ARBA" id="ARBA00017468"/>
    </source>
</evidence>
<dbReference type="AlphaFoldDB" id="A0A1E4RHB3"/>
<protein>
    <recommendedName>
        <fullName evidence="5 12">UDP-N-acetylglucosamine transferase subunit ALG13</fullName>
        <ecNumber evidence="4 12">2.4.1.141</ecNumber>
    </recommendedName>
    <alternativeName>
        <fullName evidence="10 12">Asparagine-linked glycosylation protein 13</fullName>
    </alternativeName>
</protein>
<dbReference type="EMBL" id="KV454542">
    <property type="protein sequence ID" value="ODV66648.1"/>
    <property type="molecule type" value="Genomic_DNA"/>
</dbReference>
<dbReference type="OrthoDB" id="20273at2759"/>